<accession>A0A7X2NSX5</accession>
<protein>
    <submittedName>
        <fullName evidence="1">Uncharacterized protein</fullName>
    </submittedName>
</protein>
<dbReference type="Proteomes" id="UP000461880">
    <property type="component" value="Unassembled WGS sequence"/>
</dbReference>
<sequence>MTEIEDRGGPGGSHVFAVSQHGMNVSIILLVQERVRQYSPEISCITSSIMFHTENLQETHDTMKAAGVFRM</sequence>
<gene>
    <name evidence="1" type="ORF">FYJ51_08595</name>
</gene>
<evidence type="ECO:0000313" key="2">
    <source>
        <dbReference type="Proteomes" id="UP000461880"/>
    </source>
</evidence>
<evidence type="ECO:0000313" key="1">
    <source>
        <dbReference type="EMBL" id="MSS58964.1"/>
    </source>
</evidence>
<dbReference type="AlphaFoldDB" id="A0A7X2NSX5"/>
<organism evidence="1 2">
    <name type="scientific">Stecheria intestinalis</name>
    <dbReference type="NCBI Taxonomy" id="2606630"/>
    <lineage>
        <taxon>Bacteria</taxon>
        <taxon>Bacillati</taxon>
        <taxon>Bacillota</taxon>
        <taxon>Erysipelotrichia</taxon>
        <taxon>Erysipelotrichales</taxon>
        <taxon>Erysipelotrichaceae</taxon>
        <taxon>Stecheria</taxon>
    </lineage>
</organism>
<keyword evidence="2" id="KW-1185">Reference proteome</keyword>
<reference evidence="1 2" key="1">
    <citation type="submission" date="2019-08" db="EMBL/GenBank/DDBJ databases">
        <title>In-depth cultivation of the pig gut microbiome towards novel bacterial diversity and tailored functional studies.</title>
        <authorList>
            <person name="Wylensek D."/>
            <person name="Hitch T.C.A."/>
            <person name="Clavel T."/>
        </authorList>
    </citation>
    <scope>NUCLEOTIDE SEQUENCE [LARGE SCALE GENOMIC DNA]</scope>
    <source>
        <strain evidence="1 2">Oil+RF-744-GAM-WT-6</strain>
    </source>
</reference>
<comment type="caution">
    <text evidence="1">The sequence shown here is derived from an EMBL/GenBank/DDBJ whole genome shotgun (WGS) entry which is preliminary data.</text>
</comment>
<name>A0A7X2NSX5_9FIRM</name>
<dbReference type="EMBL" id="VUMN01000020">
    <property type="protein sequence ID" value="MSS58964.1"/>
    <property type="molecule type" value="Genomic_DNA"/>
</dbReference>
<proteinExistence type="predicted"/>
<dbReference type="RefSeq" id="WP_105304168.1">
    <property type="nucleotide sequence ID" value="NZ_VUMN01000020.1"/>
</dbReference>